<reference evidence="3 4" key="1">
    <citation type="submission" date="2022-07" db="EMBL/GenBank/DDBJ databases">
        <title>Bombella genomes.</title>
        <authorList>
            <person name="Harer L."/>
            <person name="Styblova S."/>
            <person name="Ehrmann M."/>
        </authorList>
    </citation>
    <scope>NUCLEOTIDE SEQUENCE [LARGE SCALE GENOMIC DNA]</scope>
    <source>
        <strain evidence="3 4">TMW 2.2556</strain>
    </source>
</reference>
<evidence type="ECO:0000256" key="1">
    <source>
        <dbReference type="SAM" id="MobiDB-lite"/>
    </source>
</evidence>
<comment type="caution">
    <text evidence="3">The sequence shown here is derived from an EMBL/GenBank/DDBJ whole genome shotgun (WGS) entry which is preliminary data.</text>
</comment>
<dbReference type="InterPro" id="IPR011083">
    <property type="entry name" value="Phage_tail_collar_dom"/>
</dbReference>
<protein>
    <submittedName>
        <fullName evidence="3">Tail fiber protein</fullName>
    </submittedName>
</protein>
<feature type="domain" description="Phage tail collar" evidence="2">
    <location>
        <begin position="181"/>
        <end position="228"/>
    </location>
</feature>
<accession>A0ABT3WJG7</accession>
<name>A0ABT3WJG7_9PROT</name>
<dbReference type="RefSeq" id="WP_266137212.1">
    <property type="nucleotide sequence ID" value="NZ_JANIDX010000001.1"/>
</dbReference>
<evidence type="ECO:0000313" key="3">
    <source>
        <dbReference type="EMBL" id="MCX5618828.1"/>
    </source>
</evidence>
<feature type="region of interest" description="Disordered" evidence="1">
    <location>
        <begin position="1"/>
        <end position="20"/>
    </location>
</feature>
<dbReference type="Proteomes" id="UP001165575">
    <property type="component" value="Unassembled WGS sequence"/>
</dbReference>
<proteinExistence type="predicted"/>
<evidence type="ECO:0000259" key="2">
    <source>
        <dbReference type="Pfam" id="PF07484"/>
    </source>
</evidence>
<dbReference type="InterPro" id="IPR037053">
    <property type="entry name" value="Phage_tail_collar_dom_sf"/>
</dbReference>
<dbReference type="SUPFAM" id="SSF88874">
    <property type="entry name" value="Receptor-binding domain of short tail fibre protein gp12"/>
    <property type="match status" value="1"/>
</dbReference>
<organism evidence="3 4">
    <name type="scientific">Bombella pollinis</name>
    <dbReference type="NCBI Taxonomy" id="2967337"/>
    <lineage>
        <taxon>Bacteria</taxon>
        <taxon>Pseudomonadati</taxon>
        <taxon>Pseudomonadota</taxon>
        <taxon>Alphaproteobacteria</taxon>
        <taxon>Acetobacterales</taxon>
        <taxon>Acetobacteraceae</taxon>
        <taxon>Bombella</taxon>
    </lineage>
</organism>
<dbReference type="EMBL" id="JANIDX010000001">
    <property type="protein sequence ID" value="MCX5618828.1"/>
    <property type="molecule type" value="Genomic_DNA"/>
</dbReference>
<evidence type="ECO:0000313" key="4">
    <source>
        <dbReference type="Proteomes" id="UP001165575"/>
    </source>
</evidence>
<gene>
    <name evidence="3" type="ORF">NQF89_00080</name>
</gene>
<sequence>MTSMTVSNEGGRVRVPDLPTLSAPQAGDRVLGLQGSVVGLFPASSLGGGNITAPDLSAYAKKSDLPDRSGLVTSQQLAQHITQAIEGIQLPSIEGLAKQADLTTEATARHAADAALEQRINQVSATIPAPPDLSGYAKQTDLTTETTAREQADTALTQRMSSVEQKLATPPAPSTGGLAAGVIAYFAGTSPPENWRVRDGSSFPMDVYPELAKIYPSGFLPNDCGLFIRGYDPSGYNDPDGPTRGFASYQEGSAAAGTSTIGGRVGIPVFFSGDFQAAGLEQPAAGHYPSKPGVSNPFQSSFFDIHTPAPDNAWAQVAVTRPKNRNYLPIIYAGLPVK</sequence>
<dbReference type="Gene3D" id="3.90.1340.10">
    <property type="entry name" value="Phage tail collar domain"/>
    <property type="match status" value="1"/>
</dbReference>
<keyword evidence="4" id="KW-1185">Reference proteome</keyword>
<dbReference type="Pfam" id="PF07484">
    <property type="entry name" value="Collar"/>
    <property type="match status" value="1"/>
</dbReference>